<dbReference type="EMBL" id="SRPR01000410">
    <property type="protein sequence ID" value="KAG5953589.1"/>
    <property type="molecule type" value="Genomic_DNA"/>
</dbReference>
<keyword evidence="3" id="KW-0067">ATP-binding</keyword>
<evidence type="ECO:0000256" key="6">
    <source>
        <dbReference type="SAM" id="MobiDB-lite"/>
    </source>
</evidence>
<organism evidence="8 9">
    <name type="scientific">Claviceps arundinis</name>
    <dbReference type="NCBI Taxonomy" id="1623583"/>
    <lineage>
        <taxon>Eukaryota</taxon>
        <taxon>Fungi</taxon>
        <taxon>Dikarya</taxon>
        <taxon>Ascomycota</taxon>
        <taxon>Pezizomycotina</taxon>
        <taxon>Sordariomycetes</taxon>
        <taxon>Hypocreomycetidae</taxon>
        <taxon>Hypocreales</taxon>
        <taxon>Clavicipitaceae</taxon>
        <taxon>Claviceps</taxon>
    </lineage>
</organism>
<evidence type="ECO:0000256" key="1">
    <source>
        <dbReference type="ARBA" id="ARBA00022598"/>
    </source>
</evidence>
<feature type="domain" description="Aminoacyl-transfer RNA synthetases class-II family profile" evidence="7">
    <location>
        <begin position="317"/>
        <end position="697"/>
    </location>
</feature>
<evidence type="ECO:0000256" key="5">
    <source>
        <dbReference type="ARBA" id="ARBA00030563"/>
    </source>
</evidence>
<sequence length="745" mass="83413">MHLSGMLVYRGALDQLINDVKSKNGPLHQVFVLPATSRRRVVAIPKLLINLLEFLGPTGPVHRYDCAMRSTLCLRLARQSANSRHHAATRCVVSSMRVGGFPSLKAGLGNALLTSGHRSLSSGTELRESRFAPQRKVREPLSPFKQHRREMFQEDQDSQDPLYSNLFPRLEDCQTRESISEFLGQFQTALRSEQEVTLCGRVRSKRVIGKGLVFLDIVNEFQKVQVMINKNACTLDGPQRLRKFALFRKMLQIGDHISVKGHAVRTKAGEPTLEANQMPQLIAPTMEEIPEVLIDSKTRMAKRHLDMLVNKEVVDRLRLRSEIVAYMRDHFHSKRFLEFQTPIIAEDAGGAIARAFVTRSTELREKALSLRVAPELWLKRLVVGGVDKVFEIGPAFRNEGIDATHNPEFTMCEFYSAYTTLAELIRESEDLLHGLAKRAQEAISTQLTTLPPIDPNAFVGPFKQVEFIPGLEEAMGFRLPKLSREEDALPELLALLKLKGIDVPGEVPDSLHKLLDRLGSMYLEPLSLTEPLFITHHPACMSPLAKGFLCPNTYQLVSARAELFVGGRELANMYEEENNPEEQKRKLKAHRMLVNKPDGEIGFEAPEKSVARVERVTNEDTLPPPIDAIAQKEDVENQIRDQGPGDEPSSAAEQAQQDDDEWEASWPLDASYVKALDHGLPPTGGWGCGIERLVMLFSGATRISDCLSFGTLRHVVNMSSEERQNGATAERGGDETDDTLKEKET</sequence>
<feature type="compositionally biased region" description="Basic and acidic residues" evidence="6">
    <location>
        <begin position="731"/>
        <end position="745"/>
    </location>
</feature>
<gene>
    <name evidence="8" type="ORF">E4U57_005334</name>
</gene>
<dbReference type="InterPro" id="IPR006195">
    <property type="entry name" value="aa-tRNA-synth_II"/>
</dbReference>
<evidence type="ECO:0000313" key="8">
    <source>
        <dbReference type="EMBL" id="KAG5953589.1"/>
    </source>
</evidence>
<dbReference type="CDD" id="cd04322">
    <property type="entry name" value="LysRS_N"/>
    <property type="match status" value="1"/>
</dbReference>
<dbReference type="Gene3D" id="3.30.930.10">
    <property type="entry name" value="Bira Bifunctional Protein, Domain 2"/>
    <property type="match status" value="1"/>
</dbReference>
<dbReference type="Pfam" id="PF00152">
    <property type="entry name" value="tRNA-synt_2"/>
    <property type="match status" value="2"/>
</dbReference>
<evidence type="ECO:0000256" key="2">
    <source>
        <dbReference type="ARBA" id="ARBA00022741"/>
    </source>
</evidence>
<keyword evidence="2" id="KW-0547">Nucleotide-binding</keyword>
<dbReference type="InterPro" id="IPR004365">
    <property type="entry name" value="NA-bd_OB_tRNA"/>
</dbReference>
<feature type="region of interest" description="Disordered" evidence="6">
    <location>
        <begin position="720"/>
        <end position="745"/>
    </location>
</feature>
<dbReference type="PANTHER" id="PTHR42918:SF5">
    <property type="entry name" value="LYSINE--TRNA LIGASE, MITOCHONDRIAL"/>
    <property type="match status" value="1"/>
</dbReference>
<dbReference type="InterPro" id="IPR045864">
    <property type="entry name" value="aa-tRNA-synth_II/BPL/LPL"/>
</dbReference>
<dbReference type="Proteomes" id="UP000742024">
    <property type="component" value="Unassembled WGS sequence"/>
</dbReference>
<dbReference type="InterPro" id="IPR012340">
    <property type="entry name" value="NA-bd_OB-fold"/>
</dbReference>
<dbReference type="SUPFAM" id="SSF50249">
    <property type="entry name" value="Nucleic acid-binding proteins"/>
    <property type="match status" value="1"/>
</dbReference>
<accession>A0ABQ7P3Y0</accession>
<keyword evidence="9" id="KW-1185">Reference proteome</keyword>
<proteinExistence type="predicted"/>
<evidence type="ECO:0000256" key="4">
    <source>
        <dbReference type="ARBA" id="ARBA00023146"/>
    </source>
</evidence>
<evidence type="ECO:0000256" key="3">
    <source>
        <dbReference type="ARBA" id="ARBA00022840"/>
    </source>
</evidence>
<keyword evidence="4" id="KW-0030">Aminoacyl-tRNA synthetase</keyword>
<protein>
    <recommendedName>
        <fullName evidence="5">Lysyl-tRNA synthetase</fullName>
    </recommendedName>
</protein>
<name>A0ABQ7P3Y0_9HYPO</name>
<feature type="region of interest" description="Disordered" evidence="6">
    <location>
        <begin position="631"/>
        <end position="662"/>
    </location>
</feature>
<evidence type="ECO:0000259" key="7">
    <source>
        <dbReference type="PROSITE" id="PS50862"/>
    </source>
</evidence>
<evidence type="ECO:0000313" key="9">
    <source>
        <dbReference type="Proteomes" id="UP000742024"/>
    </source>
</evidence>
<dbReference type="PANTHER" id="PTHR42918">
    <property type="entry name" value="LYSYL-TRNA SYNTHETASE"/>
    <property type="match status" value="1"/>
</dbReference>
<dbReference type="InterPro" id="IPR004364">
    <property type="entry name" value="Aa-tRNA-synt_II"/>
</dbReference>
<dbReference type="SUPFAM" id="SSF55681">
    <property type="entry name" value="Class II aaRS and biotin synthetases"/>
    <property type="match status" value="1"/>
</dbReference>
<dbReference type="InterPro" id="IPR044136">
    <property type="entry name" value="Lys-tRNA-ligase_II_N"/>
</dbReference>
<dbReference type="PROSITE" id="PS50862">
    <property type="entry name" value="AA_TRNA_LIGASE_II"/>
    <property type="match status" value="1"/>
</dbReference>
<dbReference type="InterPro" id="IPR018149">
    <property type="entry name" value="Lys-tRNA-synth_II_C"/>
</dbReference>
<comment type="caution">
    <text evidence="8">The sequence shown here is derived from an EMBL/GenBank/DDBJ whole genome shotgun (WGS) entry which is preliminary data.</text>
</comment>
<dbReference type="Gene3D" id="2.40.50.140">
    <property type="entry name" value="Nucleic acid-binding proteins"/>
    <property type="match status" value="1"/>
</dbReference>
<reference evidence="8 9" key="1">
    <citation type="journal article" date="2020" name="bioRxiv">
        <title>Whole genome comparisons of ergot fungi reveals the divergence and evolution of species within the genus Claviceps are the result of varying mechanisms driving genome evolution and host range expansion.</title>
        <authorList>
            <person name="Wyka S.A."/>
            <person name="Mondo S.J."/>
            <person name="Liu M."/>
            <person name="Dettman J."/>
            <person name="Nalam V."/>
            <person name="Broders K.D."/>
        </authorList>
    </citation>
    <scope>NUCLEOTIDE SEQUENCE [LARGE SCALE GENOMIC DNA]</scope>
    <source>
        <strain evidence="8 9">LM583</strain>
    </source>
</reference>
<dbReference type="Pfam" id="PF01336">
    <property type="entry name" value="tRNA_anti-codon"/>
    <property type="match status" value="1"/>
</dbReference>
<keyword evidence="1" id="KW-0436">Ligase</keyword>
<dbReference type="PRINTS" id="PR00982">
    <property type="entry name" value="TRNASYNTHLYS"/>
</dbReference>